<gene>
    <name evidence="7" type="ORF">PIIN_08947</name>
</gene>
<evidence type="ECO:0000256" key="2">
    <source>
        <dbReference type="ARBA" id="ARBA00008954"/>
    </source>
</evidence>
<name>G4TUH4_SERID</name>
<dbReference type="GO" id="GO:0008483">
    <property type="term" value="F:transaminase activity"/>
    <property type="evidence" value="ECO:0007669"/>
    <property type="project" value="UniProtKB-KW"/>
</dbReference>
<keyword evidence="4 7" id="KW-0808">Transferase</keyword>
<dbReference type="GO" id="GO:0005759">
    <property type="term" value="C:mitochondrial matrix"/>
    <property type="evidence" value="ECO:0007669"/>
    <property type="project" value="TreeGrafter"/>
</dbReference>
<dbReference type="FunFam" id="3.40.640.10:FF:000004">
    <property type="entry name" value="Acetylornithine aminotransferase"/>
    <property type="match status" value="1"/>
</dbReference>
<reference evidence="7 8" key="1">
    <citation type="journal article" date="2011" name="PLoS Pathog.">
        <title>Endophytic Life Strategies Decoded by Genome and Transcriptome Analyses of the Mutualistic Root Symbiont Piriformospora indica.</title>
        <authorList>
            <person name="Zuccaro A."/>
            <person name="Lahrmann U."/>
            <person name="Guldener U."/>
            <person name="Langen G."/>
            <person name="Pfiffi S."/>
            <person name="Biedenkopf D."/>
            <person name="Wong P."/>
            <person name="Samans B."/>
            <person name="Grimm C."/>
            <person name="Basiewicz M."/>
            <person name="Murat C."/>
            <person name="Martin F."/>
            <person name="Kogel K.H."/>
        </authorList>
    </citation>
    <scope>NUCLEOTIDE SEQUENCE [LARGE SCALE GENOMIC DNA]</scope>
    <source>
        <strain evidence="7 8">DSM 11827</strain>
    </source>
</reference>
<dbReference type="InParanoid" id="G4TUH4"/>
<organism evidence="7 8">
    <name type="scientific">Serendipita indica (strain DSM 11827)</name>
    <name type="common">Root endophyte fungus</name>
    <name type="synonym">Piriformospora indica</name>
    <dbReference type="NCBI Taxonomy" id="1109443"/>
    <lineage>
        <taxon>Eukaryota</taxon>
        <taxon>Fungi</taxon>
        <taxon>Dikarya</taxon>
        <taxon>Basidiomycota</taxon>
        <taxon>Agaricomycotina</taxon>
        <taxon>Agaricomycetes</taxon>
        <taxon>Sebacinales</taxon>
        <taxon>Serendipitaceae</taxon>
        <taxon>Serendipita</taxon>
    </lineage>
</organism>
<dbReference type="GO" id="GO:0042802">
    <property type="term" value="F:identical protein binding"/>
    <property type="evidence" value="ECO:0007669"/>
    <property type="project" value="TreeGrafter"/>
</dbReference>
<dbReference type="Pfam" id="PF00202">
    <property type="entry name" value="Aminotran_3"/>
    <property type="match status" value="1"/>
</dbReference>
<dbReference type="Gene3D" id="3.90.1150.10">
    <property type="entry name" value="Aspartate Aminotransferase, domain 1"/>
    <property type="match status" value="1"/>
</dbReference>
<evidence type="ECO:0000256" key="5">
    <source>
        <dbReference type="ARBA" id="ARBA00022898"/>
    </source>
</evidence>
<dbReference type="InterPro" id="IPR005814">
    <property type="entry name" value="Aminotrans_3"/>
</dbReference>
<accession>G4TUH4</accession>
<protein>
    <submittedName>
        <fullName evidence="7">Related to acetylornithine aminotransferase</fullName>
    </submittedName>
</protein>
<dbReference type="CDD" id="cd00610">
    <property type="entry name" value="OAT_like"/>
    <property type="match status" value="1"/>
</dbReference>
<dbReference type="PROSITE" id="PS00600">
    <property type="entry name" value="AA_TRANSFER_CLASS_3"/>
    <property type="match status" value="1"/>
</dbReference>
<dbReference type="InterPro" id="IPR015424">
    <property type="entry name" value="PyrdxlP-dep_Trfase"/>
</dbReference>
<comment type="caution">
    <text evidence="7">The sequence shown here is derived from an EMBL/GenBank/DDBJ whole genome shotgun (WGS) entry which is preliminary data.</text>
</comment>
<evidence type="ECO:0000313" key="8">
    <source>
        <dbReference type="Proteomes" id="UP000007148"/>
    </source>
</evidence>
<sequence length="485" mass="52734">MPPNHFFTVFYIVISDYTDSFDIADSFVQASTSYVAVTHPEDAGSLPESYLSQIKAHSDYLTNTYARPPLILSHGKGSWVFDVIGRKYLDFSAGIAVNALGHGDEQIAQLAGEQAGRMIHTSNVWYNEWAGELAQLLVETTRQHGGLGFAPGGKEQRGEGGAKVFFSNSGTEANEGAIKFARKYGKETWANEMTNGVGAARKWEDSTKTKVIHFTNAFHGRSMGALSATANPKYQLPFTPLIPGFELVQYGDIDGFRARIDEDTCAVLVEPIQGEGGVHEASEEFFRTLRAECDRVGAVLIFDEIQCGLFRSGSMWAHSKLPLDCHPDIVTMAKPLANGFPIGAIMVRDHIANTITPGSHGTTFGGSVFATRLAHHVLTRLSSPTLTAHIDSVAKHLDSRLSKLETYFPDLVKGPARGRGLIRGIPFKDTTVPSRLVDAARQRGVLLLTAGKDAVRLVPSLNVERAEVDFALDVIESVLSTLATK</sequence>
<dbReference type="InterPro" id="IPR049704">
    <property type="entry name" value="Aminotrans_3_PPA_site"/>
</dbReference>
<comment type="cofactor">
    <cofactor evidence="1">
        <name>pyridoxal 5'-phosphate</name>
        <dbReference type="ChEBI" id="CHEBI:597326"/>
    </cofactor>
</comment>
<dbReference type="STRING" id="1109443.G4TUH4"/>
<dbReference type="InterPro" id="IPR015422">
    <property type="entry name" value="PyrdxlP-dep_Trfase_small"/>
</dbReference>
<comment type="similarity">
    <text evidence="2 6">Belongs to the class-III pyridoxal-phosphate-dependent aminotransferase family.</text>
</comment>
<evidence type="ECO:0000313" key="7">
    <source>
        <dbReference type="EMBL" id="CCA74967.1"/>
    </source>
</evidence>
<dbReference type="PANTHER" id="PTHR11986:SF79">
    <property type="entry name" value="ACETYLORNITHINE AMINOTRANSFERASE, MITOCHONDRIAL"/>
    <property type="match status" value="1"/>
</dbReference>
<keyword evidence="8" id="KW-1185">Reference proteome</keyword>
<evidence type="ECO:0000256" key="1">
    <source>
        <dbReference type="ARBA" id="ARBA00001933"/>
    </source>
</evidence>
<keyword evidence="5 6" id="KW-0663">Pyridoxal phosphate</keyword>
<dbReference type="FunCoup" id="G4TUH4">
    <property type="interactions" value="143"/>
</dbReference>
<dbReference type="PIRSF" id="PIRSF000521">
    <property type="entry name" value="Transaminase_4ab_Lys_Orn"/>
    <property type="match status" value="1"/>
</dbReference>
<dbReference type="Proteomes" id="UP000007148">
    <property type="component" value="Unassembled WGS sequence"/>
</dbReference>
<evidence type="ECO:0000256" key="4">
    <source>
        <dbReference type="ARBA" id="ARBA00022679"/>
    </source>
</evidence>
<dbReference type="InterPro" id="IPR050103">
    <property type="entry name" value="Class-III_PLP-dep_AT"/>
</dbReference>
<dbReference type="Gene3D" id="3.40.640.10">
    <property type="entry name" value="Type I PLP-dependent aspartate aminotransferase-like (Major domain)"/>
    <property type="match status" value="1"/>
</dbReference>
<evidence type="ECO:0000256" key="6">
    <source>
        <dbReference type="RuleBase" id="RU003560"/>
    </source>
</evidence>
<dbReference type="InterPro" id="IPR015421">
    <property type="entry name" value="PyrdxlP-dep_Trfase_major"/>
</dbReference>
<dbReference type="GO" id="GO:0030170">
    <property type="term" value="F:pyridoxal phosphate binding"/>
    <property type="evidence" value="ECO:0007669"/>
    <property type="project" value="InterPro"/>
</dbReference>
<dbReference type="OrthoDB" id="10260828at2759"/>
<dbReference type="HOGENOM" id="CLU_016922_10_1_1"/>
<evidence type="ECO:0000256" key="3">
    <source>
        <dbReference type="ARBA" id="ARBA00022576"/>
    </source>
</evidence>
<dbReference type="PANTHER" id="PTHR11986">
    <property type="entry name" value="AMINOTRANSFERASE CLASS III"/>
    <property type="match status" value="1"/>
</dbReference>
<dbReference type="OMA" id="MVPGFKY"/>
<dbReference type="eggNOG" id="KOG1401">
    <property type="taxonomic scope" value="Eukaryota"/>
</dbReference>
<dbReference type="AlphaFoldDB" id="G4TUH4"/>
<dbReference type="SUPFAM" id="SSF53383">
    <property type="entry name" value="PLP-dependent transferases"/>
    <property type="match status" value="1"/>
</dbReference>
<keyword evidence="3 7" id="KW-0032">Aminotransferase</keyword>
<proteinExistence type="inferred from homology"/>
<dbReference type="EMBL" id="CAFZ01000380">
    <property type="protein sequence ID" value="CCA74967.1"/>
    <property type="molecule type" value="Genomic_DNA"/>
</dbReference>